<sequence length="84" mass="9289">MRQYNPFMSGVRLKSGARTTCDCVEAFPGNRPCGRSKTGRIWLKTAYVGGFSSPASQPRASEVMGSLDTTVVSTRPHRWHSNVR</sequence>
<proteinExistence type="predicted"/>
<protein>
    <submittedName>
        <fullName evidence="1">Uncharacterized protein</fullName>
    </submittedName>
</protein>
<gene>
    <name evidence="1" type="ORF">SAMN05443248_4549</name>
</gene>
<evidence type="ECO:0000313" key="2">
    <source>
        <dbReference type="Proteomes" id="UP000189796"/>
    </source>
</evidence>
<accession>A0A1M5SBC6</accession>
<dbReference type="EMBL" id="LT670817">
    <property type="protein sequence ID" value="SHH35887.1"/>
    <property type="molecule type" value="Genomic_DNA"/>
</dbReference>
<reference evidence="1 2" key="1">
    <citation type="submission" date="2016-11" db="EMBL/GenBank/DDBJ databases">
        <authorList>
            <person name="Jaros S."/>
            <person name="Januszkiewicz K."/>
            <person name="Wedrychowicz H."/>
        </authorList>
    </citation>
    <scope>NUCLEOTIDE SEQUENCE [LARGE SCALE GENOMIC DNA]</scope>
    <source>
        <strain evidence="1 2">GAS138</strain>
    </source>
</reference>
<evidence type="ECO:0000313" key="1">
    <source>
        <dbReference type="EMBL" id="SHH35887.1"/>
    </source>
</evidence>
<name>A0A1M5SBC6_9BRAD</name>
<organism evidence="1 2">
    <name type="scientific">Bradyrhizobium erythrophlei</name>
    <dbReference type="NCBI Taxonomy" id="1437360"/>
    <lineage>
        <taxon>Bacteria</taxon>
        <taxon>Pseudomonadati</taxon>
        <taxon>Pseudomonadota</taxon>
        <taxon>Alphaproteobacteria</taxon>
        <taxon>Hyphomicrobiales</taxon>
        <taxon>Nitrobacteraceae</taxon>
        <taxon>Bradyrhizobium</taxon>
    </lineage>
</organism>
<dbReference type="AlphaFoldDB" id="A0A1M5SBC6"/>
<dbReference type="Proteomes" id="UP000189796">
    <property type="component" value="Chromosome I"/>
</dbReference>